<protein>
    <submittedName>
        <fullName evidence="7">LysR family transcriptional regulator</fullName>
    </submittedName>
</protein>
<dbReference type="Proteomes" id="UP000025061">
    <property type="component" value="Unassembled WGS sequence"/>
</dbReference>
<feature type="domain" description="HTH lysR-type" evidence="6">
    <location>
        <begin position="3"/>
        <end position="60"/>
    </location>
</feature>
<dbReference type="CDD" id="cd08411">
    <property type="entry name" value="PBP2_OxyR"/>
    <property type="match status" value="1"/>
</dbReference>
<evidence type="ECO:0000256" key="1">
    <source>
        <dbReference type="ARBA" id="ARBA00009437"/>
    </source>
</evidence>
<gene>
    <name evidence="7" type="ORF">HHI_10149</name>
</gene>
<dbReference type="AlphaFoldDB" id="A0A059FRC2"/>
<keyword evidence="2" id="KW-0805">Transcription regulation</keyword>
<keyword evidence="4" id="KW-0010">Activator</keyword>
<dbReference type="OrthoDB" id="9775392at2"/>
<evidence type="ECO:0000313" key="8">
    <source>
        <dbReference type="Proteomes" id="UP000025061"/>
    </source>
</evidence>
<accession>A0A059FRC2</accession>
<dbReference type="EMBL" id="ARYI01000008">
    <property type="protein sequence ID" value="KCZ93041.1"/>
    <property type="molecule type" value="Genomic_DNA"/>
</dbReference>
<dbReference type="SUPFAM" id="SSF46785">
    <property type="entry name" value="Winged helix' DNA-binding domain"/>
    <property type="match status" value="1"/>
</dbReference>
<keyword evidence="3" id="KW-0238">DNA-binding</keyword>
<dbReference type="GO" id="GO:0003700">
    <property type="term" value="F:DNA-binding transcription factor activity"/>
    <property type="evidence" value="ECO:0007669"/>
    <property type="project" value="InterPro"/>
</dbReference>
<evidence type="ECO:0000256" key="5">
    <source>
        <dbReference type="ARBA" id="ARBA00023163"/>
    </source>
</evidence>
<dbReference type="InterPro" id="IPR036388">
    <property type="entry name" value="WH-like_DNA-bd_sf"/>
</dbReference>
<keyword evidence="8" id="KW-1185">Reference proteome</keyword>
<dbReference type="Gene3D" id="1.10.10.10">
    <property type="entry name" value="Winged helix-like DNA-binding domain superfamily/Winged helix DNA-binding domain"/>
    <property type="match status" value="1"/>
</dbReference>
<dbReference type="PATRIC" id="fig|1280951.3.peg.2047"/>
<dbReference type="PANTHER" id="PTHR30346">
    <property type="entry name" value="TRANSCRIPTIONAL DUAL REGULATOR HCAR-RELATED"/>
    <property type="match status" value="1"/>
</dbReference>
<dbReference type="InterPro" id="IPR005119">
    <property type="entry name" value="LysR_subst-bd"/>
</dbReference>
<dbReference type="Gene3D" id="3.40.190.10">
    <property type="entry name" value="Periplasmic binding protein-like II"/>
    <property type="match status" value="2"/>
</dbReference>
<dbReference type="PROSITE" id="PS50931">
    <property type="entry name" value="HTH_LYSR"/>
    <property type="match status" value="1"/>
</dbReference>
<dbReference type="PRINTS" id="PR00039">
    <property type="entry name" value="HTHLYSR"/>
</dbReference>
<evidence type="ECO:0000259" key="6">
    <source>
        <dbReference type="PROSITE" id="PS50931"/>
    </source>
</evidence>
<dbReference type="Pfam" id="PF00126">
    <property type="entry name" value="HTH_1"/>
    <property type="match status" value="1"/>
</dbReference>
<comment type="similarity">
    <text evidence="1">Belongs to the LysR transcriptional regulatory family.</text>
</comment>
<evidence type="ECO:0000256" key="3">
    <source>
        <dbReference type="ARBA" id="ARBA00023125"/>
    </source>
</evidence>
<dbReference type="InterPro" id="IPR036390">
    <property type="entry name" value="WH_DNA-bd_sf"/>
</dbReference>
<dbReference type="FunFam" id="1.10.10.10:FF:000001">
    <property type="entry name" value="LysR family transcriptional regulator"/>
    <property type="match status" value="1"/>
</dbReference>
<evidence type="ECO:0000313" key="7">
    <source>
        <dbReference type="EMBL" id="KCZ93041.1"/>
    </source>
</evidence>
<comment type="caution">
    <text evidence="7">The sequence shown here is derived from an EMBL/GenBank/DDBJ whole genome shotgun (WGS) entry which is preliminary data.</text>
</comment>
<evidence type="ECO:0000256" key="4">
    <source>
        <dbReference type="ARBA" id="ARBA00023159"/>
    </source>
</evidence>
<dbReference type="GO" id="GO:0003677">
    <property type="term" value="F:DNA binding"/>
    <property type="evidence" value="ECO:0007669"/>
    <property type="project" value="UniProtKB-KW"/>
</dbReference>
<reference evidence="7 8" key="1">
    <citation type="submission" date="2013-04" db="EMBL/GenBank/DDBJ databases">
        <title>Hyphomonas hirschiana VP5 Genome Sequencing.</title>
        <authorList>
            <person name="Lai Q."/>
            <person name="Shao Z."/>
        </authorList>
    </citation>
    <scope>NUCLEOTIDE SEQUENCE [LARGE SCALE GENOMIC DNA]</scope>
    <source>
        <strain evidence="7 8">VP5</strain>
    </source>
</reference>
<dbReference type="RefSeq" id="WP_011646542.1">
    <property type="nucleotide sequence ID" value="NZ_ARYI01000008.1"/>
</dbReference>
<dbReference type="PANTHER" id="PTHR30346:SF26">
    <property type="entry name" value="HYDROGEN PEROXIDE-INDUCIBLE GENES ACTIVATOR"/>
    <property type="match status" value="1"/>
</dbReference>
<evidence type="ECO:0000256" key="2">
    <source>
        <dbReference type="ARBA" id="ARBA00023015"/>
    </source>
</evidence>
<organism evidence="7 8">
    <name type="scientific">Hyphomonas hirschiana VP5</name>
    <dbReference type="NCBI Taxonomy" id="1280951"/>
    <lineage>
        <taxon>Bacteria</taxon>
        <taxon>Pseudomonadati</taxon>
        <taxon>Pseudomonadota</taxon>
        <taxon>Alphaproteobacteria</taxon>
        <taxon>Hyphomonadales</taxon>
        <taxon>Hyphomonadaceae</taxon>
        <taxon>Hyphomonas</taxon>
    </lineage>
</organism>
<dbReference type="GO" id="GO:0032993">
    <property type="term" value="C:protein-DNA complex"/>
    <property type="evidence" value="ECO:0007669"/>
    <property type="project" value="TreeGrafter"/>
</dbReference>
<dbReference type="Pfam" id="PF03466">
    <property type="entry name" value="LysR_substrate"/>
    <property type="match status" value="1"/>
</dbReference>
<keyword evidence="5" id="KW-0804">Transcription</keyword>
<name>A0A059FRC2_9PROT</name>
<sequence length="306" mass="32973">MRPTLRQMQYVIAIADTGKFGDAARLVNVSQPSLSAQIAEMEAGLGVALVERSSRGAMLTPAGEELVRRARLILRDVEDLKAVAKLGRTELSGRLRLGVLPTIGPYLLPKATGDLRARFPDLRLSVREERTVDLDEHLQAGLFDTVLSTPEDHPGTESEHLFTERLYACPPPGDELAEGEGPVALSALEGRSLLTLGEGHRLSAITQELAKAAGATVSSEYEGTSLDAIRLMAQMGAGIAILPSLYALSEARRDRGLNIRPINDARACRDIALIWRETSPLTASLVSLSTYLKKAAEKILITETGS</sequence>
<proteinExistence type="inferred from homology"/>
<dbReference type="SUPFAM" id="SSF53850">
    <property type="entry name" value="Periplasmic binding protein-like II"/>
    <property type="match status" value="1"/>
</dbReference>
<dbReference type="InterPro" id="IPR000847">
    <property type="entry name" value="LysR_HTH_N"/>
</dbReference>